<gene>
    <name evidence="1" type="ORF">CIG75_05900</name>
</gene>
<proteinExistence type="predicted"/>
<sequence>MTNFCAVLDFQIQCTQSSPFQFKNAIQGKYESLSGERIGYSIVPAAYDAYQMKWRIHEKQKSTHAGAEVQII</sequence>
<dbReference type="Proteomes" id="UP000214688">
    <property type="component" value="Chromosome"/>
</dbReference>
<dbReference type="EMBL" id="CP022657">
    <property type="protein sequence ID" value="ASS74571.1"/>
    <property type="molecule type" value="Genomic_DNA"/>
</dbReference>
<accession>A0A223CZ03</accession>
<reference evidence="1 2" key="1">
    <citation type="journal article" date="2015" name="Int. J. Syst. Evol. Microbiol.">
        <title>Tumebacillus algifaecis sp. nov., isolated from decomposing algal scum.</title>
        <authorList>
            <person name="Wu Y.F."/>
            <person name="Zhang B."/>
            <person name="Xing P."/>
            <person name="Wu Q.L."/>
            <person name="Liu S.J."/>
        </authorList>
    </citation>
    <scope>NUCLEOTIDE SEQUENCE [LARGE SCALE GENOMIC DNA]</scope>
    <source>
        <strain evidence="1 2">THMBR28</strain>
    </source>
</reference>
<dbReference type="KEGG" id="tab:CIG75_05900"/>
<name>A0A223CZ03_9BACL</name>
<organism evidence="1 2">
    <name type="scientific">Tumebacillus algifaecis</name>
    <dbReference type="NCBI Taxonomy" id="1214604"/>
    <lineage>
        <taxon>Bacteria</taxon>
        <taxon>Bacillati</taxon>
        <taxon>Bacillota</taxon>
        <taxon>Bacilli</taxon>
        <taxon>Bacillales</taxon>
        <taxon>Alicyclobacillaceae</taxon>
        <taxon>Tumebacillus</taxon>
    </lineage>
</organism>
<evidence type="ECO:0000313" key="1">
    <source>
        <dbReference type="EMBL" id="ASS74571.1"/>
    </source>
</evidence>
<dbReference type="AlphaFoldDB" id="A0A223CZ03"/>
<protein>
    <submittedName>
        <fullName evidence="1">Uncharacterized protein</fullName>
    </submittedName>
</protein>
<evidence type="ECO:0000313" key="2">
    <source>
        <dbReference type="Proteomes" id="UP000214688"/>
    </source>
</evidence>
<keyword evidence="2" id="KW-1185">Reference proteome</keyword>